<dbReference type="GO" id="GO:0000122">
    <property type="term" value="P:negative regulation of transcription by RNA polymerase II"/>
    <property type="evidence" value="ECO:0007669"/>
    <property type="project" value="TreeGrafter"/>
</dbReference>
<keyword evidence="6" id="KW-0238">DNA-binding</keyword>
<evidence type="ECO:0000256" key="9">
    <source>
        <dbReference type="PROSITE-ProRule" id="PRU00094"/>
    </source>
</evidence>
<protein>
    <recommendedName>
        <fullName evidence="11">GATA-type domain-containing protein</fullName>
    </recommendedName>
</protein>
<comment type="subcellular location">
    <subcellularLocation>
        <location evidence="1">Nucleus</location>
    </subcellularLocation>
</comment>
<dbReference type="SUPFAM" id="SSF57716">
    <property type="entry name" value="Glucocorticoid receptor-like (DNA-binding domain)"/>
    <property type="match status" value="2"/>
</dbReference>
<proteinExistence type="predicted"/>
<organism evidence="12 13">
    <name type="scientific">Lutzomyia longipalpis</name>
    <name type="common">Sand fly</name>
    <dbReference type="NCBI Taxonomy" id="7200"/>
    <lineage>
        <taxon>Eukaryota</taxon>
        <taxon>Metazoa</taxon>
        <taxon>Ecdysozoa</taxon>
        <taxon>Arthropoda</taxon>
        <taxon>Hexapoda</taxon>
        <taxon>Insecta</taxon>
        <taxon>Pterygota</taxon>
        <taxon>Neoptera</taxon>
        <taxon>Endopterygota</taxon>
        <taxon>Diptera</taxon>
        <taxon>Nematocera</taxon>
        <taxon>Psychodoidea</taxon>
        <taxon>Psychodidae</taxon>
        <taxon>Lutzomyia</taxon>
        <taxon>Lutzomyia</taxon>
    </lineage>
</organism>
<evidence type="ECO:0000259" key="11">
    <source>
        <dbReference type="PROSITE" id="PS50114"/>
    </source>
</evidence>
<dbReference type="PROSITE" id="PS50114">
    <property type="entry name" value="GATA_ZN_FINGER_2"/>
    <property type="match status" value="2"/>
</dbReference>
<evidence type="ECO:0000256" key="2">
    <source>
        <dbReference type="ARBA" id="ARBA00022723"/>
    </source>
</evidence>
<dbReference type="FunFam" id="3.30.50.10:FF:000032">
    <property type="entry name" value="Transcription factor GATA-3"/>
    <property type="match status" value="1"/>
</dbReference>
<dbReference type="InterPro" id="IPR000679">
    <property type="entry name" value="Znf_GATA"/>
</dbReference>
<accession>A0A1B0CB05</accession>
<evidence type="ECO:0000256" key="5">
    <source>
        <dbReference type="ARBA" id="ARBA00023015"/>
    </source>
</evidence>
<evidence type="ECO:0000256" key="8">
    <source>
        <dbReference type="ARBA" id="ARBA00023242"/>
    </source>
</evidence>
<dbReference type="GO" id="GO:0045944">
    <property type="term" value="P:positive regulation of transcription by RNA polymerase II"/>
    <property type="evidence" value="ECO:0007669"/>
    <property type="project" value="TreeGrafter"/>
</dbReference>
<dbReference type="GO" id="GO:0008270">
    <property type="term" value="F:zinc ion binding"/>
    <property type="evidence" value="ECO:0007669"/>
    <property type="project" value="UniProtKB-KW"/>
</dbReference>
<dbReference type="CDD" id="cd00202">
    <property type="entry name" value="ZnF_GATA"/>
    <property type="match status" value="1"/>
</dbReference>
<dbReference type="PRINTS" id="PR00619">
    <property type="entry name" value="GATAZNFINGER"/>
</dbReference>
<dbReference type="RefSeq" id="XP_055676743.1">
    <property type="nucleotide sequence ID" value="XM_055820768.1"/>
</dbReference>
<evidence type="ECO:0000256" key="4">
    <source>
        <dbReference type="ARBA" id="ARBA00022833"/>
    </source>
</evidence>
<dbReference type="InterPro" id="IPR039355">
    <property type="entry name" value="Transcription_factor_GATA"/>
</dbReference>
<evidence type="ECO:0000256" key="10">
    <source>
        <dbReference type="SAM" id="MobiDB-lite"/>
    </source>
</evidence>
<dbReference type="PANTHER" id="PTHR10071:SF281">
    <property type="entry name" value="BOX A-BINDING FACTOR-RELATED"/>
    <property type="match status" value="1"/>
</dbReference>
<keyword evidence="8" id="KW-0539">Nucleus</keyword>
<dbReference type="Proteomes" id="UP000092461">
    <property type="component" value="Unassembled WGS sequence"/>
</dbReference>
<feature type="domain" description="GATA-type" evidence="11">
    <location>
        <begin position="393"/>
        <end position="452"/>
    </location>
</feature>
<dbReference type="Gene3D" id="3.30.50.10">
    <property type="entry name" value="Erythroid Transcription Factor GATA-1, subunit A"/>
    <property type="match status" value="2"/>
</dbReference>
<keyword evidence="7" id="KW-0804">Transcription</keyword>
<keyword evidence="3 9" id="KW-0863">Zinc-finger</keyword>
<dbReference type="KEGG" id="lll:129786014"/>
<feature type="domain" description="GATA-type" evidence="11">
    <location>
        <begin position="452"/>
        <end position="505"/>
    </location>
</feature>
<dbReference type="PANTHER" id="PTHR10071">
    <property type="entry name" value="TRANSCRIPTION FACTOR GATA FAMILY MEMBER"/>
    <property type="match status" value="1"/>
</dbReference>
<evidence type="ECO:0000256" key="6">
    <source>
        <dbReference type="ARBA" id="ARBA00023125"/>
    </source>
</evidence>
<dbReference type="GO" id="GO:0045165">
    <property type="term" value="P:cell fate commitment"/>
    <property type="evidence" value="ECO:0007669"/>
    <property type="project" value="TreeGrafter"/>
</dbReference>
<dbReference type="EnsemblMetazoa" id="LLOJ001304-RA">
    <property type="protein sequence ID" value="LLOJ001304-PA"/>
    <property type="gene ID" value="LLOJ001304"/>
</dbReference>
<dbReference type="PROSITE" id="PS00344">
    <property type="entry name" value="GATA_ZN_FINGER_1"/>
    <property type="match status" value="1"/>
</dbReference>
<dbReference type="GO" id="GO:0000981">
    <property type="term" value="F:DNA-binding transcription factor activity, RNA polymerase II-specific"/>
    <property type="evidence" value="ECO:0007669"/>
    <property type="project" value="TreeGrafter"/>
</dbReference>
<dbReference type="Pfam" id="PF00320">
    <property type="entry name" value="GATA"/>
    <property type="match status" value="2"/>
</dbReference>
<feature type="region of interest" description="Disordered" evidence="10">
    <location>
        <begin position="432"/>
        <end position="451"/>
    </location>
</feature>
<dbReference type="GO" id="GO:0000978">
    <property type="term" value="F:RNA polymerase II cis-regulatory region sequence-specific DNA binding"/>
    <property type="evidence" value="ECO:0007669"/>
    <property type="project" value="TreeGrafter"/>
</dbReference>
<dbReference type="GeneID" id="129786014"/>
<dbReference type="AlphaFoldDB" id="A0A1B0CB05"/>
<dbReference type="EMBL" id="AJWK01004701">
    <property type="status" value="NOT_ANNOTATED_CDS"/>
    <property type="molecule type" value="Genomic_DNA"/>
</dbReference>
<dbReference type="OrthoDB" id="515401at2759"/>
<evidence type="ECO:0000256" key="7">
    <source>
        <dbReference type="ARBA" id="ARBA00023163"/>
    </source>
</evidence>
<evidence type="ECO:0000256" key="3">
    <source>
        <dbReference type="ARBA" id="ARBA00022771"/>
    </source>
</evidence>
<dbReference type="VEuPathDB" id="VectorBase:LLONM1_008022"/>
<keyword evidence="13" id="KW-1185">Reference proteome</keyword>
<keyword evidence="5" id="KW-0805">Transcription regulation</keyword>
<dbReference type="InterPro" id="IPR013088">
    <property type="entry name" value="Znf_NHR/GATA"/>
</dbReference>
<name>A0A1B0CB05_LUTLO</name>
<keyword evidence="2" id="KW-0479">Metal-binding</keyword>
<dbReference type="SMART" id="SM00401">
    <property type="entry name" value="ZnF_GATA"/>
    <property type="match status" value="2"/>
</dbReference>
<dbReference type="GO" id="GO:0005634">
    <property type="term" value="C:nucleus"/>
    <property type="evidence" value="ECO:0007669"/>
    <property type="project" value="UniProtKB-SubCell"/>
</dbReference>
<evidence type="ECO:0000256" key="1">
    <source>
        <dbReference type="ARBA" id="ARBA00004123"/>
    </source>
</evidence>
<sequence>MVIILPTNTKMENQEVKVIKQEQSPDAQNQEVIAEEISQQNQDGTASSHPTTVITTQRQRMITTSGDIREVTSAQEVIVNQQEQQYEGNHEYQQVTNTVEDHNYTYEPSITTVVTTQAPTMASVQQLQVIKREGSTEKEASVTEQPQQHQTVYIEQTPDEGDTYRYSTVKYETEEYHRFPYQQQTRIQATPEEIKTIEEPQAPPQEIQIYEQPEAPNQEPPSHTDASESKAQYTNLETVQQLPPGSSYYITSEGYATPAGNYSYLQTTPTTKEYPAYHPSSPNTVLYKDPNLASALSTRQLQYHHNIANTQHIYDGPTVSSGSPSGQQVFTTYKTEPTTYWTGQLDFNVPTGYGNSIILDNGVPPGPGDYAANGSWSTLGAISEQYDGQIIAAQDIKECVNCSASSTPLWRRDNTGHNLCNACALYGRQNPGINRPPNRNQKAKAPAANGNRRTGVQCANCQTTTTTLWRRNHNGDPVCNACGLYYKLHNVQRPLSMKKEGVQTRKRKPKNVAGSQIKTALGPEKTLPPIYPSQIEMKMPVLPNIGQAPTEIHLVSTQPSAQEQYLSVGPQSQSPHLPTTTNLTRHINSTVPPLDGGRGINGEITSVITSTGMAERNSN</sequence>
<evidence type="ECO:0000313" key="13">
    <source>
        <dbReference type="Proteomes" id="UP000092461"/>
    </source>
</evidence>
<evidence type="ECO:0000313" key="12">
    <source>
        <dbReference type="EnsemblMetazoa" id="LLOJ001304-PA"/>
    </source>
</evidence>
<dbReference type="VEuPathDB" id="VectorBase:LLOJ001304"/>
<keyword evidence="4" id="KW-0862">Zinc</keyword>
<reference evidence="12" key="1">
    <citation type="submission" date="2020-05" db="UniProtKB">
        <authorList>
            <consortium name="EnsemblMetazoa"/>
        </authorList>
    </citation>
    <scope>IDENTIFICATION</scope>
    <source>
        <strain evidence="12">Jacobina</strain>
    </source>
</reference>